<comment type="catalytic activity">
    <reaction evidence="10">
        <text>[phosphate](n) + H2O = [phosphate](n-1) + phosphate + H(+)</text>
        <dbReference type="Rhea" id="RHEA:21528"/>
        <dbReference type="Rhea" id="RHEA-COMP:9859"/>
        <dbReference type="Rhea" id="RHEA-COMP:14279"/>
        <dbReference type="ChEBI" id="CHEBI:15377"/>
        <dbReference type="ChEBI" id="CHEBI:15378"/>
        <dbReference type="ChEBI" id="CHEBI:16838"/>
        <dbReference type="ChEBI" id="CHEBI:43474"/>
        <dbReference type="EC" id="3.6.1.11"/>
    </reaction>
</comment>
<dbReference type="NCBIfam" id="TIGR03706">
    <property type="entry name" value="exo_poly_only"/>
    <property type="match status" value="1"/>
</dbReference>
<dbReference type="OrthoDB" id="9793035at2"/>
<dbReference type="InterPro" id="IPR003695">
    <property type="entry name" value="Ppx_GppA_N"/>
</dbReference>
<comment type="caution">
    <text evidence="13">The sequence shown here is derived from an EMBL/GenBank/DDBJ whole genome shotgun (WGS) entry which is preliminary data.</text>
</comment>
<evidence type="ECO:0000313" key="13">
    <source>
        <dbReference type="EMBL" id="KHT53324.1"/>
    </source>
</evidence>
<evidence type="ECO:0000256" key="9">
    <source>
        <dbReference type="ARBA" id="ARBA00023136"/>
    </source>
</evidence>
<evidence type="ECO:0000259" key="12">
    <source>
        <dbReference type="Pfam" id="PF21447"/>
    </source>
</evidence>
<dbReference type="Pfam" id="PF02541">
    <property type="entry name" value="Ppx-GppA"/>
    <property type="match status" value="1"/>
</dbReference>
<dbReference type="InterPro" id="IPR022371">
    <property type="entry name" value="Exopolyphosphatase"/>
</dbReference>
<dbReference type="InterPro" id="IPR030673">
    <property type="entry name" value="PyroPPase_GppA_Ppx"/>
</dbReference>
<evidence type="ECO:0000313" key="14">
    <source>
        <dbReference type="Proteomes" id="UP000031197"/>
    </source>
</evidence>
<evidence type="ECO:0000256" key="4">
    <source>
        <dbReference type="ARBA" id="ARBA00011738"/>
    </source>
</evidence>
<dbReference type="GO" id="GO:0006798">
    <property type="term" value="P:polyphosphate catabolic process"/>
    <property type="evidence" value="ECO:0007669"/>
    <property type="project" value="TreeGrafter"/>
</dbReference>
<reference evidence="13 14" key="1">
    <citation type="submission" date="2014-12" db="EMBL/GenBank/DDBJ databases">
        <title>Genome sequencing of Alteromonas marina AD001.</title>
        <authorList>
            <person name="Adrian T.G.S."/>
            <person name="Chan K.G."/>
        </authorList>
    </citation>
    <scope>NUCLEOTIDE SEQUENCE [LARGE SCALE GENOMIC DNA]</scope>
    <source>
        <strain evidence="13 14">AD001</strain>
    </source>
</reference>
<dbReference type="FunFam" id="3.30.420.40:FF:000023">
    <property type="entry name" value="Guanosine-5'-triphosphate,3'-diphosphate pyrophosphatase"/>
    <property type="match status" value="1"/>
</dbReference>
<evidence type="ECO:0000256" key="3">
    <source>
        <dbReference type="ARBA" id="ARBA00007125"/>
    </source>
</evidence>
<dbReference type="GO" id="GO:0004309">
    <property type="term" value="F:exopolyphosphatase activity"/>
    <property type="evidence" value="ECO:0007669"/>
    <property type="project" value="UniProtKB-EC"/>
</dbReference>
<sequence length="520" mass="58202">MIQHESVFNDVETREVNKVAALDIGSNSFHLVVARIVAGSVQILHRVKQKVRLAEGLNDDDILSDEAMERGLAMLKVVAESLKGFEPDSVRIVATHTLRRARNARDFISAAKDILPYPIEVISGVEEARLIYSGVAHTNHSDGQQLVIDIGGGSTEFVIGEGFTPLLCRSLQMGCVSYTKRFFPDGELKPKAFERAITAAQQELELIDNKYRRLGWVQCIGTSGTIRSLFTLCQQDRPNGHDIPVTLKSLRNLMKQFVSAGHVDKLSYPDLSEDRRVVIAGGLAILIAIFKALEIEGLVYSPAALREGVLYQMEDELHHADIRGRTASSLATRYDVDTSQATMVLNTTLSLFNEVEKAWKLKGRDFKSMLGWAALLHEVGMQINSRGIQKHSAYILGNVDMPGFTQEQQLLLATLVRFHRKKIRTNELPTFNLFDEQSVKHLIALLRLGVLLNIKRQEGFVPDLVVNVEKNELTITFPDGWLDEKPIISADLLRESHYWKALDLKLSIVPDIEQLHPTVV</sequence>
<dbReference type="Proteomes" id="UP000031197">
    <property type="component" value="Unassembled WGS sequence"/>
</dbReference>
<dbReference type="SUPFAM" id="SSF109604">
    <property type="entry name" value="HD-domain/PDEase-like"/>
    <property type="match status" value="1"/>
</dbReference>
<dbReference type="AlphaFoldDB" id="A0A0B3Z5J3"/>
<keyword evidence="7" id="KW-1003">Cell membrane</keyword>
<dbReference type="EMBL" id="JWLW01000014">
    <property type="protein sequence ID" value="KHT53324.1"/>
    <property type="molecule type" value="Genomic_DNA"/>
</dbReference>
<dbReference type="EC" id="3.6.1.11" evidence="5"/>
<protein>
    <recommendedName>
        <fullName evidence="6">Exopolyphosphatase</fullName>
        <ecNumber evidence="5">3.6.1.11</ecNumber>
    </recommendedName>
</protein>
<gene>
    <name evidence="13" type="ORF">RJ41_08890</name>
</gene>
<dbReference type="Gene3D" id="3.30.420.150">
    <property type="entry name" value="Exopolyphosphatase. Domain 2"/>
    <property type="match status" value="1"/>
</dbReference>
<comment type="subunit">
    <text evidence="4">Homodimer.</text>
</comment>
<feature type="domain" description="Ppx/GppA phosphatase N-terminal" evidence="11">
    <location>
        <begin position="32"/>
        <end position="315"/>
    </location>
</feature>
<name>A0A0B3Z5J3_9ALTE</name>
<proteinExistence type="inferred from homology"/>
<dbReference type="SUPFAM" id="SSF53067">
    <property type="entry name" value="Actin-like ATPase domain"/>
    <property type="match status" value="2"/>
</dbReference>
<dbReference type="InterPro" id="IPR043129">
    <property type="entry name" value="ATPase_NBD"/>
</dbReference>
<evidence type="ECO:0000256" key="2">
    <source>
        <dbReference type="ARBA" id="ARBA00004202"/>
    </source>
</evidence>
<accession>A0A0B3Z5J3</accession>
<evidence type="ECO:0000259" key="11">
    <source>
        <dbReference type="Pfam" id="PF02541"/>
    </source>
</evidence>
<evidence type="ECO:0000256" key="7">
    <source>
        <dbReference type="ARBA" id="ARBA00022475"/>
    </source>
</evidence>
<comment type="cofactor">
    <cofactor evidence="1">
        <name>Mg(2+)</name>
        <dbReference type="ChEBI" id="CHEBI:18420"/>
    </cofactor>
</comment>
<comment type="subcellular location">
    <subcellularLocation>
        <location evidence="2">Cell membrane</location>
        <topology evidence="2">Peripheral membrane protein</topology>
    </subcellularLocation>
</comment>
<dbReference type="InterPro" id="IPR048950">
    <property type="entry name" value="Ppx_GppA_C"/>
</dbReference>
<keyword evidence="8" id="KW-0378">Hydrolase</keyword>
<dbReference type="Gene3D" id="1.10.3210.10">
    <property type="entry name" value="Hypothetical protein af1432"/>
    <property type="match status" value="1"/>
</dbReference>
<evidence type="ECO:0000256" key="1">
    <source>
        <dbReference type="ARBA" id="ARBA00001946"/>
    </source>
</evidence>
<dbReference type="PANTHER" id="PTHR30005:SF14">
    <property type="entry name" value="EXOPOLYPHOSPHATASE"/>
    <property type="match status" value="1"/>
</dbReference>
<dbReference type="InterPro" id="IPR050273">
    <property type="entry name" value="GppA/Ppx_hydrolase"/>
</dbReference>
<organism evidence="13 14">
    <name type="scientific">Alteromonas marina</name>
    <dbReference type="NCBI Taxonomy" id="203795"/>
    <lineage>
        <taxon>Bacteria</taxon>
        <taxon>Pseudomonadati</taxon>
        <taxon>Pseudomonadota</taxon>
        <taxon>Gammaproteobacteria</taxon>
        <taxon>Alteromonadales</taxon>
        <taxon>Alteromonadaceae</taxon>
        <taxon>Alteromonas/Salinimonas group</taxon>
        <taxon>Alteromonas</taxon>
    </lineage>
</organism>
<dbReference type="PIRSF" id="PIRSF001267">
    <property type="entry name" value="Pyrophosphatase_GppA_Ppx"/>
    <property type="match status" value="1"/>
</dbReference>
<dbReference type="PANTHER" id="PTHR30005">
    <property type="entry name" value="EXOPOLYPHOSPHATASE"/>
    <property type="match status" value="1"/>
</dbReference>
<evidence type="ECO:0000256" key="6">
    <source>
        <dbReference type="ARBA" id="ARBA00020416"/>
    </source>
</evidence>
<dbReference type="Pfam" id="PF21447">
    <property type="entry name" value="Ppx-GppA_III"/>
    <property type="match status" value="1"/>
</dbReference>
<keyword evidence="9" id="KW-0472">Membrane</keyword>
<dbReference type="Gene3D" id="3.30.420.40">
    <property type="match status" value="1"/>
</dbReference>
<keyword evidence="14" id="KW-1185">Reference proteome</keyword>
<dbReference type="RefSeq" id="WP_039219530.1">
    <property type="nucleotide sequence ID" value="NZ_JWLW01000014.1"/>
</dbReference>
<dbReference type="FunFam" id="3.30.420.150:FF:000001">
    <property type="entry name" value="Guanosine-5'-triphosphate,3'-diphosphate pyrophosphatase"/>
    <property type="match status" value="1"/>
</dbReference>
<dbReference type="GO" id="GO:0005886">
    <property type="term" value="C:plasma membrane"/>
    <property type="evidence" value="ECO:0007669"/>
    <property type="project" value="UniProtKB-SubCell"/>
</dbReference>
<evidence type="ECO:0000256" key="8">
    <source>
        <dbReference type="ARBA" id="ARBA00022801"/>
    </source>
</evidence>
<comment type="similarity">
    <text evidence="3">Belongs to the GppA/Ppx family.</text>
</comment>
<feature type="domain" description="Ppx/GppA phosphatase C-terminal" evidence="12">
    <location>
        <begin position="322"/>
        <end position="495"/>
    </location>
</feature>
<evidence type="ECO:0000256" key="10">
    <source>
        <dbReference type="ARBA" id="ARBA00047607"/>
    </source>
</evidence>
<evidence type="ECO:0000256" key="5">
    <source>
        <dbReference type="ARBA" id="ARBA00012451"/>
    </source>
</evidence>